<proteinExistence type="predicted"/>
<keyword evidence="3" id="KW-1185">Reference proteome</keyword>
<dbReference type="RefSeq" id="XP_066009203.1">
    <property type="nucleotide sequence ID" value="XM_066151564.1"/>
</dbReference>
<evidence type="ECO:0000313" key="2">
    <source>
        <dbReference type="EMBL" id="KAF4487198.1"/>
    </source>
</evidence>
<protein>
    <submittedName>
        <fullName evidence="1">Uncharacterized protein</fullName>
    </submittedName>
</protein>
<dbReference type="AlphaFoldDB" id="A0A7J6IG56"/>
<organism evidence="1 3">
    <name type="scientific">Colletotrichum fructicola (strain Nara gc5)</name>
    <name type="common">Anthracnose fungus</name>
    <name type="synonym">Colletotrichum gloeosporioides (strain Nara gc5)</name>
    <dbReference type="NCBI Taxonomy" id="1213859"/>
    <lineage>
        <taxon>Eukaryota</taxon>
        <taxon>Fungi</taxon>
        <taxon>Dikarya</taxon>
        <taxon>Ascomycota</taxon>
        <taxon>Pezizomycotina</taxon>
        <taxon>Sordariomycetes</taxon>
        <taxon>Hypocreomycetidae</taxon>
        <taxon>Glomerellales</taxon>
        <taxon>Glomerellaceae</taxon>
        <taxon>Colletotrichum</taxon>
        <taxon>Colletotrichum gloeosporioides species complex</taxon>
    </lineage>
</organism>
<evidence type="ECO:0000313" key="1">
    <source>
        <dbReference type="EMBL" id="KAF4475418.1"/>
    </source>
</evidence>
<dbReference type="GeneID" id="43611420"/>
<reference evidence="1 3" key="2">
    <citation type="submission" date="2020-04" db="EMBL/GenBank/DDBJ databases">
        <title>Genome sequencing and assembly of multiple isolates from the Colletotrichum gloeosporioides species complex.</title>
        <authorList>
            <person name="Gan P."/>
            <person name="Shirasu K."/>
        </authorList>
    </citation>
    <scope>NUCLEOTIDE SEQUENCE [LARGE SCALE GENOMIC DNA]</scope>
    <source>
        <strain evidence="1 3">Nara gc5</strain>
    </source>
</reference>
<dbReference type="EMBL" id="ANPB02000003">
    <property type="protein sequence ID" value="KAF4487198.1"/>
    <property type="molecule type" value="Genomic_DNA"/>
</dbReference>
<reference evidence="1 3" key="1">
    <citation type="submission" date="2012-08" db="EMBL/GenBank/DDBJ databases">
        <authorList>
            <person name="Gan P.H.P."/>
            <person name="Ikeda K."/>
            <person name="Irieda H."/>
            <person name="Narusaka M."/>
            <person name="O'Connell R.J."/>
            <person name="Narusaka Y."/>
            <person name="Takano Y."/>
            <person name="Kubo Y."/>
            <person name="Shirasu K."/>
        </authorList>
    </citation>
    <scope>NUCLEOTIDE SEQUENCE [LARGE SCALE GENOMIC DNA]</scope>
    <source>
        <strain evidence="1 3">Nara gc5</strain>
    </source>
</reference>
<evidence type="ECO:0000313" key="3">
    <source>
        <dbReference type="Proteomes" id="UP000011096"/>
    </source>
</evidence>
<sequence>MLIVRVWSVVLDQNGLSDLHSRPPQIPPNVISNDVFRVFELDYRLPGLRASYPDTTIPAVMQPSLLLEQEQGAPWHCGAASTTECQLDLIQDIAGSYAHSLSQYGSGPPTLLRGTTASGRHTSDV</sequence>
<gene>
    <name evidence="2" type="ORF">CGGC5_v005881</name>
    <name evidence="1" type="ORF">CGGC5_v016018</name>
</gene>
<dbReference type="InParanoid" id="A0A7J6IG56"/>
<dbReference type="EMBL" id="ANPB02000010">
    <property type="protein sequence ID" value="KAF4475418.1"/>
    <property type="molecule type" value="Genomic_DNA"/>
</dbReference>
<accession>A0A7J6IG56</accession>
<dbReference type="Proteomes" id="UP000011096">
    <property type="component" value="Unassembled WGS sequence"/>
</dbReference>
<name>A0A7J6IG56_COLFN</name>
<comment type="caution">
    <text evidence="1">The sequence shown here is derived from an EMBL/GenBank/DDBJ whole genome shotgun (WGS) entry which is preliminary data.</text>
</comment>